<proteinExistence type="predicted"/>
<dbReference type="SMART" id="SM00487">
    <property type="entry name" value="DEXDc"/>
    <property type="match status" value="1"/>
</dbReference>
<name>A0A1J5JT80_NEOTH</name>
<protein>
    <submittedName>
        <fullName evidence="2">DEAD/DEAH box helicase</fullName>
    </submittedName>
</protein>
<comment type="caution">
    <text evidence="2">The sequence shown here is derived from an EMBL/GenBank/DDBJ whole genome shotgun (WGS) entry which is preliminary data.</text>
</comment>
<gene>
    <name evidence="2" type="ORF">MOOR_26140</name>
</gene>
<dbReference type="RefSeq" id="WP_071521544.1">
    <property type="nucleotide sequence ID" value="NZ_MIHH01000027.1"/>
</dbReference>
<dbReference type="SUPFAM" id="SSF52540">
    <property type="entry name" value="P-loop containing nucleoside triphosphate hydrolases"/>
    <property type="match status" value="1"/>
</dbReference>
<dbReference type="InterPro" id="IPR014001">
    <property type="entry name" value="Helicase_ATP-bd"/>
</dbReference>
<dbReference type="InterPro" id="IPR027417">
    <property type="entry name" value="P-loop_NTPase"/>
</dbReference>
<dbReference type="Proteomes" id="UP000182743">
    <property type="component" value="Unassembled WGS sequence"/>
</dbReference>
<dbReference type="PANTHER" id="PTHR47962">
    <property type="entry name" value="ATP-DEPENDENT HELICASE LHR-RELATED-RELATED"/>
    <property type="match status" value="1"/>
</dbReference>
<dbReference type="GO" id="GO:0005524">
    <property type="term" value="F:ATP binding"/>
    <property type="evidence" value="ECO:0007669"/>
    <property type="project" value="InterPro"/>
</dbReference>
<organism evidence="2 3">
    <name type="scientific">Neomoorella thermoacetica</name>
    <name type="common">Clostridium thermoaceticum</name>
    <dbReference type="NCBI Taxonomy" id="1525"/>
    <lineage>
        <taxon>Bacteria</taxon>
        <taxon>Bacillati</taxon>
        <taxon>Bacillota</taxon>
        <taxon>Clostridia</taxon>
        <taxon>Neomoorellales</taxon>
        <taxon>Neomoorellaceae</taxon>
        <taxon>Neomoorella</taxon>
    </lineage>
</organism>
<dbReference type="GO" id="GO:0004386">
    <property type="term" value="F:helicase activity"/>
    <property type="evidence" value="ECO:0007669"/>
    <property type="project" value="UniProtKB-KW"/>
</dbReference>
<reference evidence="2 3" key="1">
    <citation type="submission" date="2016-08" db="EMBL/GenBank/DDBJ databases">
        <title>Genome-based comparison of Moorella thermoacetic strains.</title>
        <authorList>
            <person name="Poehlein A."/>
            <person name="Bengelsdorf F.R."/>
            <person name="Esser C."/>
            <person name="Duerre P."/>
            <person name="Daniel R."/>
        </authorList>
    </citation>
    <scope>NUCLEOTIDE SEQUENCE [LARGE SCALE GENOMIC DNA]</scope>
    <source>
        <strain evidence="2 3">DSM 11768</strain>
    </source>
</reference>
<dbReference type="NCBIfam" id="TIGR03158">
    <property type="entry name" value="cas3_cyano"/>
    <property type="match status" value="1"/>
</dbReference>
<dbReference type="PROSITE" id="PS51192">
    <property type="entry name" value="HELICASE_ATP_BIND_1"/>
    <property type="match status" value="1"/>
</dbReference>
<keyword evidence="2" id="KW-0347">Helicase</keyword>
<keyword evidence="2" id="KW-0547">Nucleotide-binding</keyword>
<evidence type="ECO:0000259" key="1">
    <source>
        <dbReference type="PROSITE" id="PS51192"/>
    </source>
</evidence>
<dbReference type="GO" id="GO:0003677">
    <property type="term" value="F:DNA binding"/>
    <property type="evidence" value="ECO:0007669"/>
    <property type="project" value="TreeGrafter"/>
</dbReference>
<keyword evidence="2" id="KW-0067">ATP-binding</keyword>
<evidence type="ECO:0000313" key="2">
    <source>
        <dbReference type="EMBL" id="OIQ07775.1"/>
    </source>
</evidence>
<dbReference type="EMBL" id="MIHH01000027">
    <property type="protein sequence ID" value="OIQ07775.1"/>
    <property type="molecule type" value="Genomic_DNA"/>
</dbReference>
<dbReference type="AlphaFoldDB" id="A0A1J5JT80"/>
<keyword evidence="2" id="KW-0378">Hydrolase</keyword>
<dbReference type="GO" id="GO:0016887">
    <property type="term" value="F:ATP hydrolysis activity"/>
    <property type="evidence" value="ECO:0007669"/>
    <property type="project" value="TreeGrafter"/>
</dbReference>
<dbReference type="InterPro" id="IPR017575">
    <property type="entry name" value="CRISPR-assoc_helicase_Cas3"/>
</dbReference>
<dbReference type="Gene3D" id="3.40.50.300">
    <property type="entry name" value="P-loop containing nucleotide triphosphate hydrolases"/>
    <property type="match status" value="1"/>
</dbReference>
<feature type="domain" description="Helicase ATP-binding" evidence="1">
    <location>
        <begin position="36"/>
        <end position="241"/>
    </location>
</feature>
<dbReference type="PANTHER" id="PTHR47962:SF5">
    <property type="entry name" value="ATP-DEPENDENT HELICASE LHR-RELATED"/>
    <property type="match status" value="1"/>
</dbReference>
<accession>A0A1J5JT80</accession>
<sequence length="777" mass="90528">MRAITLELHPHYERVAPDNPFKEKLPLLLQHQWETYNAVRDNDLVFNLYPTGTGKTLAALLGILNFREHNVLIIAPTNALVWQHERDARDFVSRFQLSHLVREINADILKNLELPGARRKGEKLHQLIRNPAIIDRQVSERRPQILVTNPDLFYYALFYLFNPKDRRNLAYDFLQHFNYIIVDELHYYDAKQLANFLYFIMISHHFGYFTSQNRRMVILTATPDPFLQGYIERLANLGVRCRMISPRDRLDESPPEDDGGKVQSTARLTLHLLPLEQRTEFHCKVREHLPYLEGCLAKKQDGVIITSSLRQINQVAMFLKQTSLAGRFARITGPVPAAEREKAAFYPLVLATATVDIGYNFQGHPKERQNIDFGILESSTLDAFWQRLGRVGRVLGKPVQDYPSEAFVYIPADAWNLLSGTLGEIAYTRQELQDLMQETLVPQRLMARPFHGEYISYFSLQEVMLPLQHIYRLLPDDIKEWTKKSFDLIKEVYSPRSRRNFWHLLAELKQYAEIRDLLNLMERNPARIERKCLLKVLAERYGGGDINLDDVYNLLQAGDEDLWQDLEFYLHNKISPYTGMFSFRGNTEDKKVAACDPAGLLSEGRGWVMVDPWHLLKNFSFNVLTRQELTLFKDIMPPEADIYVLIKTMYDQPLKLRLTYQLPSYLEMEELDSRSGWFVSLRGLKVEATLQGAIVPLPGPLRDMMQDSFINGVLLQWDFNPAIIHRCFREEIYPLELTAVKDGTSKQYFFFPGLAGYNFWARYGWSIRKEEHTWIIV</sequence>
<dbReference type="InterPro" id="IPR011545">
    <property type="entry name" value="DEAD/DEAH_box_helicase_dom"/>
</dbReference>
<dbReference type="Pfam" id="PF00270">
    <property type="entry name" value="DEAD"/>
    <property type="match status" value="1"/>
</dbReference>
<evidence type="ECO:0000313" key="3">
    <source>
        <dbReference type="Proteomes" id="UP000182743"/>
    </source>
</evidence>
<dbReference type="InterPro" id="IPR052511">
    <property type="entry name" value="ATP-dep_Helicase"/>
</dbReference>